<evidence type="ECO:0000256" key="3">
    <source>
        <dbReference type="ARBA" id="ARBA00022475"/>
    </source>
</evidence>
<dbReference type="Gene3D" id="1.20.1720.10">
    <property type="entry name" value="Multidrug resistance protein D"/>
    <property type="match status" value="1"/>
</dbReference>
<organism evidence="9 10">
    <name type="scientific">Bombella favorum</name>
    <dbReference type="NCBI Taxonomy" id="2039164"/>
    <lineage>
        <taxon>Bacteria</taxon>
        <taxon>Pseudomonadati</taxon>
        <taxon>Pseudomonadota</taxon>
        <taxon>Alphaproteobacteria</taxon>
        <taxon>Acetobacterales</taxon>
        <taxon>Acetobacteraceae</taxon>
        <taxon>Bombella</taxon>
    </lineage>
</organism>
<proteinExistence type="predicted"/>
<feature type="transmembrane region" description="Helical" evidence="7">
    <location>
        <begin position="175"/>
        <end position="195"/>
    </location>
</feature>
<evidence type="ECO:0000256" key="5">
    <source>
        <dbReference type="ARBA" id="ARBA00022989"/>
    </source>
</evidence>
<dbReference type="InterPro" id="IPR011701">
    <property type="entry name" value="MFS"/>
</dbReference>
<dbReference type="CDD" id="cd17503">
    <property type="entry name" value="MFS_LmrB_MDR_like"/>
    <property type="match status" value="1"/>
</dbReference>
<evidence type="ECO:0000259" key="8">
    <source>
        <dbReference type="PROSITE" id="PS50850"/>
    </source>
</evidence>
<feature type="transmembrane region" description="Helical" evidence="7">
    <location>
        <begin position="377"/>
        <end position="396"/>
    </location>
</feature>
<keyword evidence="10" id="KW-1185">Reference proteome</keyword>
<sequence>MADSSVESHQHWRPRHNPWLVAVVVTLAAFMEVLDTTIVNVALPHIAGALGSSYDDATWALTSYLVANGIVLTISSWLSKRFGRKRYFLICVAMFTLSSFLCGLSTSLPMLVVFRLMQGFFGGGLQPVQQAIILDIFPPEKRGAAFGLTALAIVVGPVLGPLVGGWLTDTYSWRWIFYVNVPFGILTVMAVIALVEDPPWVKVVRERVDVIGVSLISLGLGCLEIMADRGEDDDWFGSPFIVTMAVIGGLCTLGAVIWLLKAKNPLLRLSVLKDRNFAIGTFMIGAVGVLLYASAVIVPQFAQQVQGYTATVAGQLLAPGGMAVMVLIPFVGMLMKYVQVRYLIGLGFFFMAMSCFFAATLYSGVDFWYLVLCRMRQTAPLAFLFVPISTIAYATLPRELNGDASALFSMVRNYFGSQAISLSTAALTEMRQVQQTDVSAHAIASRPEFRDYLFRVQQLAEAHGLAPLRAHAFAIAHMYQEFLRQVAMLAYNQLFNVLGIMALCVVPFCFLMSPMKGGGHGGGGGH</sequence>
<evidence type="ECO:0000256" key="7">
    <source>
        <dbReference type="SAM" id="Phobius"/>
    </source>
</evidence>
<dbReference type="EMBL" id="NWUS01000001">
    <property type="protein sequence ID" value="MBA5725515.1"/>
    <property type="molecule type" value="Genomic_DNA"/>
</dbReference>
<evidence type="ECO:0000313" key="10">
    <source>
        <dbReference type="Proteomes" id="UP001516390"/>
    </source>
</evidence>
<dbReference type="NCBIfam" id="TIGR00711">
    <property type="entry name" value="efflux_EmrB"/>
    <property type="match status" value="1"/>
</dbReference>
<name>A0ABR5ZMJ5_9PROT</name>
<feature type="transmembrane region" description="Helical" evidence="7">
    <location>
        <begin position="239"/>
        <end position="260"/>
    </location>
</feature>
<comment type="subcellular location">
    <subcellularLocation>
        <location evidence="1">Cell membrane</location>
        <topology evidence="1">Multi-pass membrane protein</topology>
    </subcellularLocation>
</comment>
<dbReference type="Gene3D" id="1.20.1250.20">
    <property type="entry name" value="MFS general substrate transporter like domains"/>
    <property type="match status" value="1"/>
</dbReference>
<feature type="transmembrane region" description="Helical" evidence="7">
    <location>
        <begin position="144"/>
        <end position="163"/>
    </location>
</feature>
<evidence type="ECO:0000256" key="6">
    <source>
        <dbReference type="ARBA" id="ARBA00023136"/>
    </source>
</evidence>
<dbReference type="InterPro" id="IPR004638">
    <property type="entry name" value="EmrB-like"/>
</dbReference>
<feature type="transmembrane region" description="Helical" evidence="7">
    <location>
        <begin position="343"/>
        <end position="365"/>
    </location>
</feature>
<evidence type="ECO:0000256" key="1">
    <source>
        <dbReference type="ARBA" id="ARBA00004651"/>
    </source>
</evidence>
<reference evidence="9 10" key="1">
    <citation type="submission" date="2017-09" db="EMBL/GenBank/DDBJ databases">
        <authorList>
            <person name="Jakob F."/>
        </authorList>
    </citation>
    <scope>NUCLEOTIDE SEQUENCE [LARGE SCALE GENOMIC DNA]</scope>
    <source>
        <strain evidence="9 10">TMW 2.1880</strain>
    </source>
</reference>
<dbReference type="InterPro" id="IPR036259">
    <property type="entry name" value="MFS_trans_sf"/>
</dbReference>
<dbReference type="PANTHER" id="PTHR23501">
    <property type="entry name" value="MAJOR FACILITATOR SUPERFAMILY"/>
    <property type="match status" value="1"/>
</dbReference>
<keyword evidence="6 7" id="KW-0472">Membrane</keyword>
<protein>
    <submittedName>
        <fullName evidence="9">EmrB/QacA family drug resistance transporter</fullName>
    </submittedName>
</protein>
<feature type="transmembrane region" description="Helical" evidence="7">
    <location>
        <begin position="20"/>
        <end position="47"/>
    </location>
</feature>
<dbReference type="RefSeq" id="WP_182081587.1">
    <property type="nucleotide sequence ID" value="NZ_NWUS01000001.1"/>
</dbReference>
<feature type="transmembrane region" description="Helical" evidence="7">
    <location>
        <begin position="281"/>
        <end position="302"/>
    </location>
</feature>
<dbReference type="PROSITE" id="PS50850">
    <property type="entry name" value="MFS"/>
    <property type="match status" value="1"/>
</dbReference>
<dbReference type="SUPFAM" id="SSF103473">
    <property type="entry name" value="MFS general substrate transporter"/>
    <property type="match status" value="1"/>
</dbReference>
<evidence type="ECO:0000256" key="4">
    <source>
        <dbReference type="ARBA" id="ARBA00022692"/>
    </source>
</evidence>
<gene>
    <name evidence="9" type="ORF">CPA57_04385</name>
</gene>
<feature type="transmembrane region" description="Helical" evidence="7">
    <location>
        <begin position="87"/>
        <end position="114"/>
    </location>
</feature>
<dbReference type="InterPro" id="IPR020846">
    <property type="entry name" value="MFS_dom"/>
</dbReference>
<feature type="transmembrane region" description="Helical" evidence="7">
    <location>
        <begin position="494"/>
        <end position="513"/>
    </location>
</feature>
<feature type="domain" description="Major facilitator superfamily (MFS) profile" evidence="8">
    <location>
        <begin position="21"/>
        <end position="517"/>
    </location>
</feature>
<dbReference type="Pfam" id="PF07690">
    <property type="entry name" value="MFS_1"/>
    <property type="match status" value="1"/>
</dbReference>
<comment type="caution">
    <text evidence="9">The sequence shown here is derived from an EMBL/GenBank/DDBJ whole genome shotgun (WGS) entry which is preliminary data.</text>
</comment>
<keyword evidence="4 7" id="KW-0812">Transmembrane</keyword>
<evidence type="ECO:0000313" key="9">
    <source>
        <dbReference type="EMBL" id="MBA5725515.1"/>
    </source>
</evidence>
<accession>A0ABR5ZMJ5</accession>
<dbReference type="PRINTS" id="PR01036">
    <property type="entry name" value="TCRTETB"/>
</dbReference>
<keyword evidence="3" id="KW-1003">Cell membrane</keyword>
<keyword evidence="5 7" id="KW-1133">Transmembrane helix</keyword>
<feature type="transmembrane region" description="Helical" evidence="7">
    <location>
        <begin position="59"/>
        <end position="78"/>
    </location>
</feature>
<dbReference type="PANTHER" id="PTHR23501:SF174">
    <property type="entry name" value="MULTIDRUG EXPORT PROTEIN EMRB-RELATED"/>
    <property type="match status" value="1"/>
</dbReference>
<dbReference type="Proteomes" id="UP001516390">
    <property type="component" value="Unassembled WGS sequence"/>
</dbReference>
<evidence type="ECO:0000256" key="2">
    <source>
        <dbReference type="ARBA" id="ARBA00022448"/>
    </source>
</evidence>
<feature type="transmembrane region" description="Helical" evidence="7">
    <location>
        <begin position="308"/>
        <end position="331"/>
    </location>
</feature>
<keyword evidence="2" id="KW-0813">Transport</keyword>